<keyword evidence="7 10" id="KW-0560">Oxidoreductase</keyword>
<dbReference type="GO" id="GO:0005789">
    <property type="term" value="C:endoplasmic reticulum membrane"/>
    <property type="evidence" value="ECO:0007669"/>
    <property type="project" value="UniProtKB-SubCell"/>
</dbReference>
<evidence type="ECO:0000256" key="4">
    <source>
        <dbReference type="ARBA" id="ARBA00022692"/>
    </source>
</evidence>
<accession>A0A6P4Y330</accession>
<proteinExistence type="inferred from homology"/>
<feature type="transmembrane region" description="Helical" evidence="10">
    <location>
        <begin position="312"/>
        <end position="330"/>
    </location>
</feature>
<dbReference type="PANTHER" id="PTHR10366:SF853">
    <property type="entry name" value="GH25466P"/>
    <property type="match status" value="1"/>
</dbReference>
<feature type="transmembrane region" description="Helical" evidence="10">
    <location>
        <begin position="285"/>
        <end position="306"/>
    </location>
</feature>
<evidence type="ECO:0000256" key="5">
    <source>
        <dbReference type="ARBA" id="ARBA00022824"/>
    </source>
</evidence>
<dbReference type="Proteomes" id="UP000515135">
    <property type="component" value="Unplaced"/>
</dbReference>
<evidence type="ECO:0000256" key="9">
    <source>
        <dbReference type="ARBA" id="ARBA00023136"/>
    </source>
</evidence>
<dbReference type="GO" id="GO:0016616">
    <property type="term" value="F:oxidoreductase activity, acting on the CH-OH group of donors, NAD or NADP as acceptor"/>
    <property type="evidence" value="ECO:0007669"/>
    <property type="project" value="InterPro"/>
</dbReference>
<organism evidence="13 14">
    <name type="scientific">Branchiostoma belcheri</name>
    <name type="common">Amphioxus</name>
    <dbReference type="NCBI Taxonomy" id="7741"/>
    <lineage>
        <taxon>Eukaryota</taxon>
        <taxon>Metazoa</taxon>
        <taxon>Chordata</taxon>
        <taxon>Cephalochordata</taxon>
        <taxon>Leptocardii</taxon>
        <taxon>Amphioxiformes</taxon>
        <taxon>Branchiostomatidae</taxon>
        <taxon>Branchiostoma</taxon>
    </lineage>
</organism>
<feature type="region of interest" description="Disordered" evidence="11">
    <location>
        <begin position="127"/>
        <end position="147"/>
    </location>
</feature>
<evidence type="ECO:0000256" key="3">
    <source>
        <dbReference type="ARBA" id="ARBA00009219"/>
    </source>
</evidence>
<evidence type="ECO:0000256" key="11">
    <source>
        <dbReference type="SAM" id="MobiDB-lite"/>
    </source>
</evidence>
<dbReference type="OrthoDB" id="1925334at2759"/>
<dbReference type="Gene3D" id="3.40.50.720">
    <property type="entry name" value="NAD(P)-binding Rossmann-like Domain"/>
    <property type="match status" value="1"/>
</dbReference>
<keyword evidence="6 10" id="KW-1133">Transmembrane helix</keyword>
<evidence type="ECO:0000313" key="14">
    <source>
        <dbReference type="RefSeq" id="XP_019616839.1"/>
    </source>
</evidence>
<dbReference type="Pfam" id="PF01073">
    <property type="entry name" value="3Beta_HSD"/>
    <property type="match status" value="1"/>
</dbReference>
<dbReference type="FunFam" id="3.40.50.720:FF:000220">
    <property type="entry name" value="3 beta-hydroxysteroid dehydrogenase/Delta 5--&gt;4-isomerase type 1"/>
    <property type="match status" value="1"/>
</dbReference>
<evidence type="ECO:0000256" key="2">
    <source>
        <dbReference type="ARBA" id="ARBA00004389"/>
    </source>
</evidence>
<evidence type="ECO:0000256" key="6">
    <source>
        <dbReference type="ARBA" id="ARBA00022989"/>
    </source>
</evidence>
<dbReference type="PANTHER" id="PTHR10366">
    <property type="entry name" value="NAD DEPENDENT EPIMERASE/DEHYDRATASE"/>
    <property type="match status" value="1"/>
</dbReference>
<evidence type="ECO:0000256" key="10">
    <source>
        <dbReference type="RuleBase" id="RU004475"/>
    </source>
</evidence>
<evidence type="ECO:0000256" key="7">
    <source>
        <dbReference type="ARBA" id="ARBA00023002"/>
    </source>
</evidence>
<evidence type="ECO:0000313" key="13">
    <source>
        <dbReference type="Proteomes" id="UP000515135"/>
    </source>
</evidence>
<keyword evidence="4 10" id="KW-0812">Transmembrane</keyword>
<evidence type="ECO:0000256" key="1">
    <source>
        <dbReference type="ARBA" id="ARBA00004304"/>
    </source>
</evidence>
<sequence length="371" mass="40808">MSAGLTYVVTGGCGFLGSQIVDLLVQRGKNISEIRVVDTKLRGHSKSPENSGVKVKLVCGDVTNMAQMTEVCAGADVVIHTASLIDVFGLVSDVTLWDVNVKGTETLLQCCLNEDVTGFVYTSSRGAVGPNRRGDPMEDGDESTPYDSSNQVIFYNRTKAAAESAVLRWNGRRTNGGKILYTCALRPAGLYGDGEWALYKMWRDFGVDPFAGPLTRLSHPKVKGQISYVGNVAWAHLLAAQTLVTSPGNAGGEAFFITDDTPIGSDVTLCSEICAPIGICWNDTLVLPLWVLYLLAYLLAFLRFLLKPFYNFVPPITPALLTLLNTNFYFNCKKARRLLGYKPLFTWEESKQKTREGLMEWKTREFSQGRG</sequence>
<keyword evidence="13" id="KW-1185">Reference proteome</keyword>
<reference evidence="14" key="1">
    <citation type="submission" date="2025-08" db="UniProtKB">
        <authorList>
            <consortium name="RefSeq"/>
        </authorList>
    </citation>
    <scope>IDENTIFICATION</scope>
    <source>
        <tissue evidence="14">Gonad</tissue>
    </source>
</reference>
<comment type="subcellular location">
    <subcellularLocation>
        <location evidence="2">Endoplasmic reticulum membrane</location>
        <topology evidence="2">Single-pass membrane protein</topology>
    </subcellularLocation>
    <subcellularLocation>
        <location evidence="1">Mitochondrion membrane</location>
        <topology evidence="1">Single-pass membrane protein</topology>
    </subcellularLocation>
</comment>
<evidence type="ECO:0000259" key="12">
    <source>
        <dbReference type="Pfam" id="PF01073"/>
    </source>
</evidence>
<gene>
    <name evidence="14" type="primary">LOC109464333</name>
</gene>
<feature type="domain" description="3-beta hydroxysteroid dehydrogenase/isomerase" evidence="12">
    <location>
        <begin position="8"/>
        <end position="288"/>
    </location>
</feature>
<dbReference type="AlphaFoldDB" id="A0A6P4Y330"/>
<dbReference type="GO" id="GO:0031966">
    <property type="term" value="C:mitochondrial membrane"/>
    <property type="evidence" value="ECO:0007669"/>
    <property type="project" value="UniProtKB-SubCell"/>
</dbReference>
<keyword evidence="9 10" id="KW-0472">Membrane</keyword>
<keyword evidence="8" id="KW-0496">Mitochondrion</keyword>
<dbReference type="SUPFAM" id="SSF51735">
    <property type="entry name" value="NAD(P)-binding Rossmann-fold domains"/>
    <property type="match status" value="1"/>
</dbReference>
<dbReference type="GeneID" id="109464333"/>
<dbReference type="RefSeq" id="XP_019616839.1">
    <property type="nucleotide sequence ID" value="XM_019761280.1"/>
</dbReference>
<comment type="similarity">
    <text evidence="3 10">Belongs to the 3-beta-HSD family.</text>
</comment>
<name>A0A6P4Y330_BRABE</name>
<dbReference type="InterPro" id="IPR002225">
    <property type="entry name" value="3Beta_OHSteriod_DH/Estase"/>
</dbReference>
<dbReference type="GO" id="GO:0006694">
    <property type="term" value="P:steroid biosynthetic process"/>
    <property type="evidence" value="ECO:0007669"/>
    <property type="project" value="InterPro"/>
</dbReference>
<dbReference type="KEGG" id="bbel:109464333"/>
<evidence type="ECO:0000256" key="8">
    <source>
        <dbReference type="ARBA" id="ARBA00023128"/>
    </source>
</evidence>
<keyword evidence="5" id="KW-0256">Endoplasmic reticulum</keyword>
<protein>
    <submittedName>
        <fullName evidence="14">3 beta-hydroxysteroid dehydrogenase type 7-like</fullName>
    </submittedName>
</protein>
<dbReference type="InterPro" id="IPR050425">
    <property type="entry name" value="NAD(P)_dehydrat-like"/>
</dbReference>
<dbReference type="InterPro" id="IPR036291">
    <property type="entry name" value="NAD(P)-bd_dom_sf"/>
</dbReference>